<proteinExistence type="predicted"/>
<feature type="transmembrane region" description="Helical" evidence="1">
    <location>
        <begin position="65"/>
        <end position="86"/>
    </location>
</feature>
<evidence type="ECO:0000256" key="1">
    <source>
        <dbReference type="SAM" id="Phobius"/>
    </source>
</evidence>
<keyword evidence="1" id="KW-1133">Transmembrane helix</keyword>
<evidence type="ECO:0000313" key="2">
    <source>
        <dbReference type="EMBL" id="TYS67819.1"/>
    </source>
</evidence>
<keyword evidence="1" id="KW-0472">Membrane</keyword>
<comment type="caution">
    <text evidence="2">The sequence shown here is derived from an EMBL/GenBank/DDBJ whole genome shotgun (WGS) entry which is preliminary data.</text>
</comment>
<name>A0A5D4SXY5_9BACI</name>
<gene>
    <name evidence="2" type="ORF">FZC76_14770</name>
</gene>
<dbReference type="EMBL" id="VTEV01000005">
    <property type="protein sequence ID" value="TYS67819.1"/>
    <property type="molecule type" value="Genomic_DNA"/>
</dbReference>
<organism evidence="2 3">
    <name type="scientific">Sutcliffiella horikoshii</name>
    <dbReference type="NCBI Taxonomy" id="79883"/>
    <lineage>
        <taxon>Bacteria</taxon>
        <taxon>Bacillati</taxon>
        <taxon>Bacillota</taxon>
        <taxon>Bacilli</taxon>
        <taxon>Bacillales</taxon>
        <taxon>Bacillaceae</taxon>
        <taxon>Sutcliffiella</taxon>
    </lineage>
</organism>
<feature type="transmembrane region" description="Helical" evidence="1">
    <location>
        <begin position="6"/>
        <end position="27"/>
    </location>
</feature>
<dbReference type="AlphaFoldDB" id="A0A5D4SXY5"/>
<feature type="transmembrane region" description="Helical" evidence="1">
    <location>
        <begin position="39"/>
        <end position="59"/>
    </location>
</feature>
<protein>
    <submittedName>
        <fullName evidence="2">Uncharacterized protein</fullName>
    </submittedName>
</protein>
<evidence type="ECO:0000313" key="3">
    <source>
        <dbReference type="Proteomes" id="UP000322524"/>
    </source>
</evidence>
<dbReference type="RefSeq" id="WP_148988927.1">
    <property type="nucleotide sequence ID" value="NZ_VTEV01000005.1"/>
</dbReference>
<reference evidence="2 3" key="1">
    <citation type="submission" date="2019-08" db="EMBL/GenBank/DDBJ databases">
        <title>Bacillus genomes from the desert of Cuatro Cienegas, Coahuila.</title>
        <authorList>
            <person name="Olmedo-Alvarez G."/>
        </authorList>
    </citation>
    <scope>NUCLEOTIDE SEQUENCE [LARGE SCALE GENOMIC DNA]</scope>
    <source>
        <strain evidence="2 3">CH28_1T</strain>
    </source>
</reference>
<keyword evidence="1" id="KW-0812">Transmembrane</keyword>
<dbReference type="OrthoDB" id="9909847at2"/>
<dbReference type="Proteomes" id="UP000322524">
    <property type="component" value="Unassembled WGS sequence"/>
</dbReference>
<accession>A0A5D4SXY5</accession>
<sequence>MDSFMWVIPVIITVCYFKIMGMGVRKLNKDKHKMEKRALLIFTFIILTSTIVFFVPIGYGIHKNFALGGLIVAGFLGIFLAWIGVIKYINQGLYEKSAGVLEKFLKLII</sequence>